<dbReference type="AlphaFoldDB" id="Q0RE84"/>
<keyword evidence="2" id="KW-1185">Reference proteome</keyword>
<dbReference type="Proteomes" id="UP000000657">
    <property type="component" value="Chromosome"/>
</dbReference>
<dbReference type="eggNOG" id="ENOG502ZRRT">
    <property type="taxonomic scope" value="Bacteria"/>
</dbReference>
<sequence>MAVIQQSHTRRAEHGQSCAFGFERDEALFTHEPGADPHVKMQPILDDLSLGNALKEQSRAHT</sequence>
<gene>
    <name evidence="1" type="ordered locus">FRAAL5594</name>
</gene>
<name>Q0RE84_FRAAA</name>
<evidence type="ECO:0000313" key="2">
    <source>
        <dbReference type="Proteomes" id="UP000000657"/>
    </source>
</evidence>
<organism evidence="1 2">
    <name type="scientific">Frankia alni (strain DSM 45986 / CECT 9034 / ACN14a)</name>
    <dbReference type="NCBI Taxonomy" id="326424"/>
    <lineage>
        <taxon>Bacteria</taxon>
        <taxon>Bacillati</taxon>
        <taxon>Actinomycetota</taxon>
        <taxon>Actinomycetes</taxon>
        <taxon>Frankiales</taxon>
        <taxon>Frankiaceae</taxon>
        <taxon>Frankia</taxon>
    </lineage>
</organism>
<accession>Q0RE84</accession>
<proteinExistence type="predicted"/>
<dbReference type="EMBL" id="CT573213">
    <property type="protein sequence ID" value="CAJ64227.1"/>
    <property type="molecule type" value="Genomic_DNA"/>
</dbReference>
<dbReference type="KEGG" id="fal:FRAAL5594"/>
<dbReference type="HOGENOM" id="CLU_2897614_0_0_11"/>
<dbReference type="STRING" id="326424.FRAAL5594"/>
<evidence type="ECO:0000313" key="1">
    <source>
        <dbReference type="EMBL" id="CAJ64227.1"/>
    </source>
</evidence>
<protein>
    <submittedName>
        <fullName evidence="1">Uncharacterized protein</fullName>
    </submittedName>
</protein>
<reference evidence="1 2" key="1">
    <citation type="journal article" date="2007" name="Genome Res.">
        <title>Genome characteristics of facultatively symbiotic Frankia sp. strains reflect host range and host plant biogeography.</title>
        <authorList>
            <person name="Normand P."/>
            <person name="Lapierre P."/>
            <person name="Tisa L.S."/>
            <person name="Gogarten J.P."/>
            <person name="Alloisio N."/>
            <person name="Bagnarol E."/>
            <person name="Bassi C.A."/>
            <person name="Berry A.M."/>
            <person name="Bickhart D.M."/>
            <person name="Choisne N."/>
            <person name="Couloux A."/>
            <person name="Cournoyer B."/>
            <person name="Cruveiller S."/>
            <person name="Daubin V."/>
            <person name="Demange N."/>
            <person name="Francino M.P."/>
            <person name="Goltsman E."/>
            <person name="Huang Y."/>
            <person name="Kopp O.R."/>
            <person name="Labarre L."/>
            <person name="Lapidus A."/>
            <person name="Lavire C."/>
            <person name="Marechal J."/>
            <person name="Martinez M."/>
            <person name="Mastronunzio J.E."/>
            <person name="Mullin B.C."/>
            <person name="Niemann J."/>
            <person name="Pujic P."/>
            <person name="Rawnsley T."/>
            <person name="Rouy Z."/>
            <person name="Schenowitz C."/>
            <person name="Sellstedt A."/>
            <person name="Tavares F."/>
            <person name="Tomkins J.P."/>
            <person name="Vallenet D."/>
            <person name="Valverde C."/>
            <person name="Wall L.G."/>
            <person name="Wang Y."/>
            <person name="Medigue C."/>
            <person name="Benson D.R."/>
        </authorList>
    </citation>
    <scope>NUCLEOTIDE SEQUENCE [LARGE SCALE GENOMIC DNA]</scope>
    <source>
        <strain evidence="2">DSM 45986 / CECT 9034 / ACN14a</strain>
    </source>
</reference>